<evidence type="ECO:0000313" key="3">
    <source>
        <dbReference type="Proteomes" id="UP000261640"/>
    </source>
</evidence>
<dbReference type="SMART" id="SM00256">
    <property type="entry name" value="FBOX"/>
    <property type="match status" value="1"/>
</dbReference>
<accession>A0A3Q3L2E6</accession>
<evidence type="ECO:0000313" key="2">
    <source>
        <dbReference type="Ensembl" id="ENSMAMP00000007657.2"/>
    </source>
</evidence>
<dbReference type="Ensembl" id="ENSMAMT00000007869.2">
    <property type="protein sequence ID" value="ENSMAMP00000007657.2"/>
    <property type="gene ID" value="ENSMAMG00000005193.2"/>
</dbReference>
<protein>
    <recommendedName>
        <fullName evidence="1">F-box domain-containing protein</fullName>
    </recommendedName>
</protein>
<dbReference type="InterPro" id="IPR036047">
    <property type="entry name" value="F-box-like_dom_sf"/>
</dbReference>
<feature type="domain" description="F-box" evidence="1">
    <location>
        <begin position="69"/>
        <end position="115"/>
    </location>
</feature>
<dbReference type="Proteomes" id="UP000261640">
    <property type="component" value="Unplaced"/>
</dbReference>
<dbReference type="CDD" id="cd22106">
    <property type="entry name" value="F-box_FBXO36"/>
    <property type="match status" value="1"/>
</dbReference>
<organism evidence="2 3">
    <name type="scientific">Mastacembelus armatus</name>
    <name type="common">zig-zag eel</name>
    <dbReference type="NCBI Taxonomy" id="205130"/>
    <lineage>
        <taxon>Eukaryota</taxon>
        <taxon>Metazoa</taxon>
        <taxon>Chordata</taxon>
        <taxon>Craniata</taxon>
        <taxon>Vertebrata</taxon>
        <taxon>Euteleostomi</taxon>
        <taxon>Actinopterygii</taxon>
        <taxon>Neopterygii</taxon>
        <taxon>Teleostei</taxon>
        <taxon>Neoteleostei</taxon>
        <taxon>Acanthomorphata</taxon>
        <taxon>Anabantaria</taxon>
        <taxon>Synbranchiformes</taxon>
        <taxon>Mastacembelidae</taxon>
        <taxon>Mastacembelus</taxon>
    </lineage>
</organism>
<dbReference type="PROSITE" id="PS50181">
    <property type="entry name" value="FBOX"/>
    <property type="match status" value="1"/>
</dbReference>
<proteinExistence type="predicted"/>
<dbReference type="InParanoid" id="A0A3Q3L2E6"/>
<sequence length="185" mass="21876">KLSWLQFCVQNGDLGPPPLKDFFQLVITKDEVIWKSWKIPLRVDCRGAPPKELKTSHQDFLHHKMLHKFDYLERLPNDIMLKIMSYLQLKDAALLAQVSHRFRKLCNSETFWEQTVRNRCAGFTSDMEDIANVMGWRDTFFTFFHNSGSKEQQQRYEVFFYVTNRYLSGSETTYGTININKTATY</sequence>
<evidence type="ECO:0000259" key="1">
    <source>
        <dbReference type="PROSITE" id="PS50181"/>
    </source>
</evidence>
<dbReference type="AlphaFoldDB" id="A0A3Q3L2E6"/>
<keyword evidence="3" id="KW-1185">Reference proteome</keyword>
<dbReference type="SUPFAM" id="SSF81383">
    <property type="entry name" value="F-box domain"/>
    <property type="match status" value="1"/>
</dbReference>
<reference evidence="2" key="2">
    <citation type="submission" date="2025-09" db="UniProtKB">
        <authorList>
            <consortium name="Ensembl"/>
        </authorList>
    </citation>
    <scope>IDENTIFICATION</scope>
</reference>
<dbReference type="InterPro" id="IPR001810">
    <property type="entry name" value="F-box_dom"/>
</dbReference>
<reference evidence="2" key="1">
    <citation type="submission" date="2025-08" db="UniProtKB">
        <authorList>
            <consortium name="Ensembl"/>
        </authorList>
    </citation>
    <scope>IDENTIFICATION</scope>
</reference>
<dbReference type="Pfam" id="PF12937">
    <property type="entry name" value="F-box-like"/>
    <property type="match status" value="1"/>
</dbReference>
<dbReference type="GeneTree" id="ENSGT01150000287236"/>
<name>A0A3Q3L2E6_9TELE</name>
<dbReference type="Gene3D" id="1.20.1280.50">
    <property type="match status" value="1"/>
</dbReference>
<dbReference type="STRING" id="205130.ENSMAMP00000007657"/>